<dbReference type="SUPFAM" id="SSF52540">
    <property type="entry name" value="P-loop containing nucleoside triphosphate hydrolases"/>
    <property type="match status" value="1"/>
</dbReference>
<dbReference type="GO" id="GO:0005524">
    <property type="term" value="F:ATP binding"/>
    <property type="evidence" value="ECO:0007669"/>
    <property type="project" value="InterPro"/>
</dbReference>
<evidence type="ECO:0000259" key="1">
    <source>
        <dbReference type="Pfam" id="PF01078"/>
    </source>
</evidence>
<dbReference type="EMBL" id="FNFP01000002">
    <property type="protein sequence ID" value="SDK44804.1"/>
    <property type="molecule type" value="Genomic_DNA"/>
</dbReference>
<evidence type="ECO:0000259" key="2">
    <source>
        <dbReference type="Pfam" id="PF13335"/>
    </source>
</evidence>
<dbReference type="Gene3D" id="3.40.50.300">
    <property type="entry name" value="P-loop containing nucleotide triphosphate hydrolases"/>
    <property type="match status" value="1"/>
</dbReference>
<dbReference type="AlphaFoldDB" id="A0A1G9C047"/>
<dbReference type="PANTHER" id="PTHR32039:SF7">
    <property type="entry name" value="COMPETENCE PROTEIN COMM"/>
    <property type="match status" value="1"/>
</dbReference>
<dbReference type="PANTHER" id="PTHR32039">
    <property type="entry name" value="MAGNESIUM-CHELATASE SUBUNIT CHLI"/>
    <property type="match status" value="1"/>
</dbReference>
<sequence length="511" mass="56312">MLAKVKTSCYYGLLATEIEVEVDITNGLPVVNIVGLPDVALKESKERVRSAINNSGLEFPLKRITINLSPADTKKEGTHFDLPIALGILAASGQIQLAKLAQVVVLGELSLDGEVNRVNGVLPMLLEMYTQGFRKVILPLANIEEAKAVRDLECIGIQSLKELISFINNEVEIETHTGSVLATWGNAEFQEDFKDLRGQENLKRGLEIAAAGSHNLLMIGPPGSGKTMAARRLPSIMPKLTFEEAMEITKIYSVAGLLDANKGLITQRPFRSPHHTASMVALTGGGRIPKPGEVSLSHYGVLFLDELLEFNKNVLEVLRQPIEDGHITISRVNASFTFPAKFMLIGSMNPCPCGYYGSENRGHTCNCTIQQVNRYVSKVSGPLLDRMDIVIETAAVSYGDLTSNIKAEGSKEIRKRVEKARQKQLDRYEGTQFMVNSQLTPSALKKYCHLDSNSHNLLSNAFSKLNLSARAYNRIIKISRTIADLDESDSIKSHHVAEALQYRRVNNLMGR</sequence>
<dbReference type="Pfam" id="PF01078">
    <property type="entry name" value="Mg_chelatase"/>
    <property type="match status" value="1"/>
</dbReference>
<dbReference type="Proteomes" id="UP000198718">
    <property type="component" value="Unassembled WGS sequence"/>
</dbReference>
<gene>
    <name evidence="3" type="ORF">SAMN05660472_01313</name>
</gene>
<dbReference type="InterPro" id="IPR027417">
    <property type="entry name" value="P-loop_NTPase"/>
</dbReference>
<proteinExistence type="predicted"/>
<dbReference type="InterPro" id="IPR004482">
    <property type="entry name" value="Mg_chelat-rel"/>
</dbReference>
<dbReference type="Pfam" id="PF13541">
    <property type="entry name" value="ChlI"/>
    <property type="match status" value="1"/>
</dbReference>
<dbReference type="InterPro" id="IPR045006">
    <property type="entry name" value="CHLI-like"/>
</dbReference>
<dbReference type="SUPFAM" id="SSF54211">
    <property type="entry name" value="Ribosomal protein S5 domain 2-like"/>
    <property type="match status" value="1"/>
</dbReference>
<keyword evidence="4" id="KW-1185">Reference proteome</keyword>
<dbReference type="InterPro" id="IPR000523">
    <property type="entry name" value="Mg_chelatse_chII-like_cat_dom"/>
</dbReference>
<dbReference type="Gene3D" id="3.30.230.10">
    <property type="match status" value="1"/>
</dbReference>
<dbReference type="Pfam" id="PF13335">
    <property type="entry name" value="Mg_chelatase_C"/>
    <property type="match status" value="1"/>
</dbReference>
<dbReference type="STRING" id="393762.SAMN05660472_01313"/>
<organism evidence="3 4">
    <name type="scientific">Natronincola ferrireducens</name>
    <dbReference type="NCBI Taxonomy" id="393762"/>
    <lineage>
        <taxon>Bacteria</taxon>
        <taxon>Bacillati</taxon>
        <taxon>Bacillota</taxon>
        <taxon>Clostridia</taxon>
        <taxon>Peptostreptococcales</taxon>
        <taxon>Natronincolaceae</taxon>
        <taxon>Natronincola</taxon>
    </lineage>
</organism>
<feature type="domain" description="Magnesium chelatase ChlI-like catalytic" evidence="1">
    <location>
        <begin position="192"/>
        <end position="399"/>
    </location>
</feature>
<evidence type="ECO:0000313" key="3">
    <source>
        <dbReference type="EMBL" id="SDK44804.1"/>
    </source>
</evidence>
<name>A0A1G9C047_9FIRM</name>
<feature type="domain" description="Mg chelatase-related protein C-terminal" evidence="2">
    <location>
        <begin position="408"/>
        <end position="503"/>
    </location>
</feature>
<evidence type="ECO:0000313" key="4">
    <source>
        <dbReference type="Proteomes" id="UP000198718"/>
    </source>
</evidence>
<reference evidence="3 4" key="1">
    <citation type="submission" date="2016-10" db="EMBL/GenBank/DDBJ databases">
        <authorList>
            <person name="de Groot N.N."/>
        </authorList>
    </citation>
    <scope>NUCLEOTIDE SEQUENCE [LARGE SCALE GENOMIC DNA]</scope>
    <source>
        <strain evidence="3 4">DSM 18346</strain>
    </source>
</reference>
<dbReference type="InterPro" id="IPR025158">
    <property type="entry name" value="Mg_chelat-rel_C"/>
</dbReference>
<dbReference type="RefSeq" id="WP_090552287.1">
    <property type="nucleotide sequence ID" value="NZ_FNFP01000002.1"/>
</dbReference>
<dbReference type="InterPro" id="IPR014721">
    <property type="entry name" value="Ribsml_uS5_D2-typ_fold_subgr"/>
</dbReference>
<dbReference type="NCBIfam" id="TIGR00368">
    <property type="entry name" value="YifB family Mg chelatase-like AAA ATPase"/>
    <property type="match status" value="1"/>
</dbReference>
<accession>A0A1G9C047</accession>
<dbReference type="OrthoDB" id="9813147at2"/>
<dbReference type="InterPro" id="IPR020568">
    <property type="entry name" value="Ribosomal_Su5_D2-typ_SF"/>
</dbReference>
<protein>
    <submittedName>
        <fullName evidence="3">Magnesium chelatase family protein</fullName>
    </submittedName>
</protein>